<dbReference type="EMBL" id="JAFIRN010000011">
    <property type="protein sequence ID" value="KAG5839397.1"/>
    <property type="molecule type" value="Genomic_DNA"/>
</dbReference>
<evidence type="ECO:0008006" key="5">
    <source>
        <dbReference type="Google" id="ProtNLM"/>
    </source>
</evidence>
<feature type="coiled-coil region" evidence="1">
    <location>
        <begin position="209"/>
        <end position="388"/>
    </location>
</feature>
<evidence type="ECO:0000313" key="3">
    <source>
        <dbReference type="EMBL" id="KAG5839397.1"/>
    </source>
</evidence>
<organism evidence="3 4">
    <name type="scientific">Anguilla anguilla</name>
    <name type="common">European freshwater eel</name>
    <name type="synonym">Muraena anguilla</name>
    <dbReference type="NCBI Taxonomy" id="7936"/>
    <lineage>
        <taxon>Eukaryota</taxon>
        <taxon>Metazoa</taxon>
        <taxon>Chordata</taxon>
        <taxon>Craniata</taxon>
        <taxon>Vertebrata</taxon>
        <taxon>Euteleostomi</taxon>
        <taxon>Actinopterygii</taxon>
        <taxon>Neopterygii</taxon>
        <taxon>Teleostei</taxon>
        <taxon>Anguilliformes</taxon>
        <taxon>Anguillidae</taxon>
        <taxon>Anguilla</taxon>
    </lineage>
</organism>
<reference evidence="3" key="1">
    <citation type="submission" date="2021-01" db="EMBL/GenBank/DDBJ databases">
        <title>A chromosome-scale assembly of European eel, Anguilla anguilla.</title>
        <authorList>
            <person name="Henkel C."/>
            <person name="Jong-Raadsen S.A."/>
            <person name="Dufour S."/>
            <person name="Weltzien F.-A."/>
            <person name="Palstra A.P."/>
            <person name="Pelster B."/>
            <person name="Spaink H.P."/>
            <person name="Van Den Thillart G.E."/>
            <person name="Jansen H."/>
            <person name="Zahm M."/>
            <person name="Klopp C."/>
            <person name="Cedric C."/>
            <person name="Louis A."/>
            <person name="Berthelot C."/>
            <person name="Parey E."/>
            <person name="Roest Crollius H."/>
            <person name="Montfort J."/>
            <person name="Robinson-Rechavi M."/>
            <person name="Bucao C."/>
            <person name="Bouchez O."/>
            <person name="Gislard M."/>
            <person name="Lluch J."/>
            <person name="Milhes M."/>
            <person name="Lampietro C."/>
            <person name="Lopez Roques C."/>
            <person name="Donnadieu C."/>
            <person name="Braasch I."/>
            <person name="Desvignes T."/>
            <person name="Postlethwait J."/>
            <person name="Bobe J."/>
            <person name="Guiguen Y."/>
            <person name="Dirks R."/>
        </authorList>
    </citation>
    <scope>NUCLEOTIDE SEQUENCE</scope>
    <source>
        <strain evidence="3">Tag_6206</strain>
        <tissue evidence="3">Liver</tissue>
    </source>
</reference>
<dbReference type="SUPFAM" id="SSF57997">
    <property type="entry name" value="Tropomyosin"/>
    <property type="match status" value="1"/>
</dbReference>
<dbReference type="Proteomes" id="UP001044222">
    <property type="component" value="Chromosome 11"/>
</dbReference>
<feature type="coiled-coil region" evidence="1">
    <location>
        <begin position="121"/>
        <end position="173"/>
    </location>
</feature>
<proteinExistence type="predicted"/>
<dbReference type="PANTHER" id="PTHR23171:SF3">
    <property type="entry name" value="COILED-COIL DOMAIN-CONTAINING PROTEIN 68"/>
    <property type="match status" value="1"/>
</dbReference>
<keyword evidence="4" id="KW-1185">Reference proteome</keyword>
<protein>
    <recommendedName>
        <fullName evidence="5">Myocardial zonula adherens protein</fullName>
    </recommendedName>
</protein>
<evidence type="ECO:0000256" key="1">
    <source>
        <dbReference type="SAM" id="Coils"/>
    </source>
</evidence>
<sequence>MLRYGSRGTVTDTQDLSSQRHIRRLRLTLTDTSSGQDGSRKVSAYAVDKVVNGSQRRKNGYVLQERSVGTEPSAQQNAAVVTNGVRETPTENGPKVYGVVQRTGADRQQEVMAYEWPVNHLRDEMRYIKEVRESLEKVREKMSGQFGGMQQSMQRLSQDIRVAYEQRRHLESEVRTRTAAMDSFDQMNSSLISSHIELQKSLLDSCSNRVLTQEEMRSLRSSREQAEAKVKQLEHQLATAHAENSTLKLQVESTLEASSKKLQEMTQRLQNQYQEQLKEEKRRHMEEIRALQAQISEYVRQLEEAEQNARIAEAKIAERDQRISEVERLLDCMGKEKEQLQQKLQDCELRLRRLDQTDQIDAATIKRTKQLEDEALDLRERIKHLNDMVFSHQKKVKGMIKEIDALRAKLAQKDMYITDLLDRIAIVQCENNELEDKLKYFMSEQNNAEESTSTRDIGVGCELPLRTEVGTETAALFLSNPARPRPVPPSRVESSVLKYSPNQYSSLLQPSSIQLDTEVTSPTQSTPTCVTLVQSGPAQSYSVQTSLELSHPEGPPPVHSYPRARTHPNKVYTPYMRLMEITANIKIE</sequence>
<feature type="coiled-coil region" evidence="1">
    <location>
        <begin position="417"/>
        <end position="451"/>
    </location>
</feature>
<gene>
    <name evidence="3" type="ORF">ANANG_G00204550</name>
</gene>
<accession>A0A9D3RTW4</accession>
<name>A0A9D3RTW4_ANGAN</name>
<feature type="region of interest" description="Disordered" evidence="2">
    <location>
        <begin position="541"/>
        <end position="566"/>
    </location>
</feature>
<dbReference type="AlphaFoldDB" id="A0A9D3RTW4"/>
<dbReference type="InterPro" id="IPR051375">
    <property type="entry name" value="Tuftelin_GRINL1A/MYZAP/CCD68"/>
</dbReference>
<comment type="caution">
    <text evidence="3">The sequence shown here is derived from an EMBL/GenBank/DDBJ whole genome shotgun (WGS) entry which is preliminary data.</text>
</comment>
<keyword evidence="1" id="KW-0175">Coiled coil</keyword>
<evidence type="ECO:0000256" key="2">
    <source>
        <dbReference type="SAM" id="MobiDB-lite"/>
    </source>
</evidence>
<dbReference type="GO" id="GO:0035556">
    <property type="term" value="P:intracellular signal transduction"/>
    <property type="evidence" value="ECO:0007669"/>
    <property type="project" value="TreeGrafter"/>
</dbReference>
<evidence type="ECO:0000313" key="4">
    <source>
        <dbReference type="Proteomes" id="UP001044222"/>
    </source>
</evidence>
<dbReference type="PANTHER" id="PTHR23171">
    <property type="entry name" value="GDOWN1"/>
    <property type="match status" value="1"/>
</dbReference>